<accession>A0A0C9UW57</accession>
<organism evidence="1 2">
    <name type="scientific">Sphaerobolus stellatus (strain SS14)</name>
    <dbReference type="NCBI Taxonomy" id="990650"/>
    <lineage>
        <taxon>Eukaryota</taxon>
        <taxon>Fungi</taxon>
        <taxon>Dikarya</taxon>
        <taxon>Basidiomycota</taxon>
        <taxon>Agaricomycotina</taxon>
        <taxon>Agaricomycetes</taxon>
        <taxon>Phallomycetidae</taxon>
        <taxon>Geastrales</taxon>
        <taxon>Sphaerobolaceae</taxon>
        <taxon>Sphaerobolus</taxon>
    </lineage>
</organism>
<proteinExistence type="predicted"/>
<sequence>MVSSRDRTRWRGCSTIACSTTTTAKSPSHQFVQSSLLEIDDIDDLPLDLIVAYRELEHRYWWYWGTFNPLISKIPPASWKITPSHTNIVESAHRKRNDATGVCDSQIKELKQGPLAHIRLNGRRPKSNVPTQSQVSPSLSYRDFGEVDAPLDFDYEIRDTPEAFEPLEPVPAAGTIMDDNFWQMAHKTIKIMDPVVLIATLRQFPDLEKDILGD</sequence>
<dbReference type="Proteomes" id="UP000054279">
    <property type="component" value="Unassembled WGS sequence"/>
</dbReference>
<evidence type="ECO:0000313" key="1">
    <source>
        <dbReference type="EMBL" id="KIJ29556.1"/>
    </source>
</evidence>
<protein>
    <submittedName>
        <fullName evidence="1">Uncharacterized protein</fullName>
    </submittedName>
</protein>
<reference evidence="1 2" key="1">
    <citation type="submission" date="2014-06" db="EMBL/GenBank/DDBJ databases">
        <title>Evolutionary Origins and Diversification of the Mycorrhizal Mutualists.</title>
        <authorList>
            <consortium name="DOE Joint Genome Institute"/>
            <consortium name="Mycorrhizal Genomics Consortium"/>
            <person name="Kohler A."/>
            <person name="Kuo A."/>
            <person name="Nagy L.G."/>
            <person name="Floudas D."/>
            <person name="Copeland A."/>
            <person name="Barry K.W."/>
            <person name="Cichocki N."/>
            <person name="Veneault-Fourrey C."/>
            <person name="LaButti K."/>
            <person name="Lindquist E.A."/>
            <person name="Lipzen A."/>
            <person name="Lundell T."/>
            <person name="Morin E."/>
            <person name="Murat C."/>
            <person name="Riley R."/>
            <person name="Ohm R."/>
            <person name="Sun H."/>
            <person name="Tunlid A."/>
            <person name="Henrissat B."/>
            <person name="Grigoriev I.V."/>
            <person name="Hibbett D.S."/>
            <person name="Martin F."/>
        </authorList>
    </citation>
    <scope>NUCLEOTIDE SEQUENCE [LARGE SCALE GENOMIC DNA]</scope>
    <source>
        <strain evidence="1 2">SS14</strain>
    </source>
</reference>
<dbReference type="AlphaFoldDB" id="A0A0C9UW57"/>
<dbReference type="EMBL" id="KN837280">
    <property type="protein sequence ID" value="KIJ29556.1"/>
    <property type="molecule type" value="Genomic_DNA"/>
</dbReference>
<gene>
    <name evidence="1" type="ORF">M422DRAFT_268996</name>
</gene>
<name>A0A0C9UW57_SPHS4</name>
<dbReference type="OrthoDB" id="3062735at2759"/>
<evidence type="ECO:0000313" key="2">
    <source>
        <dbReference type="Proteomes" id="UP000054279"/>
    </source>
</evidence>
<keyword evidence="2" id="KW-1185">Reference proteome</keyword>
<dbReference type="HOGENOM" id="CLU_1289664_0_0_1"/>